<dbReference type="SUPFAM" id="SSF54695">
    <property type="entry name" value="POZ domain"/>
    <property type="match status" value="1"/>
</dbReference>
<dbReference type="InterPro" id="IPR011333">
    <property type="entry name" value="SKP1/BTB/POZ_sf"/>
</dbReference>
<dbReference type="Proteomes" id="UP000184267">
    <property type="component" value="Unassembled WGS sequence"/>
</dbReference>
<sequence length="500" mass="54802">MASSVFEDMVVVAQPDTGDNREPPVIPLTEDSDTLDALLRLCYPIEKPDRARSLEDIPPLLAAALKYLMPLPISVLKNEILSSVRARPLQVWAIGCRLGLEDIARAGGEAALHFKNLGTYNYLREFVPVKDFLRDARGVSAGDYFRLVEFHRRGGAVPPEFLLTRPAVESADHSTVGISSTTLVANDFFASLAFPDIICRASDGSEYPAHKGLLCMVSPAIHDKIIAATSAPPTEHSPSGADTKNLPIIDFTEDGGVLATLLRLCYPGHPLYPDDMPLLLATLEAAETYKMTGVSESLRLHRASMITQVPLSAYFVAVQAGLHQEARVAARHSLRMSLCDAYVPEMEHATPQAYQRLVEYHDRAREAAAAVARAFDVWQGSPIPDSSGATGSIAVEERKKRNRSAKKGSFHPNEERCNGGCQGFQGQSWFEERRQSYLKHLAERPGEVFLSDLLLFRSSATYNLGGKPWCACCFRLATGIVRLGMSLPEKIAGVLDKIEL</sequence>
<proteinExistence type="predicted"/>
<keyword evidence="2" id="KW-1185">Reference proteome</keyword>
<dbReference type="AlphaFoldDB" id="A0A1M2V688"/>
<reference evidence="1 2" key="1">
    <citation type="submission" date="2016-10" db="EMBL/GenBank/DDBJ databases">
        <title>Genome sequence of the basidiomycete white-rot fungus Trametes pubescens.</title>
        <authorList>
            <person name="Makela M.R."/>
            <person name="Granchi Z."/>
            <person name="Peng M."/>
            <person name="De Vries R.P."/>
            <person name="Grigoriev I."/>
            <person name="Riley R."/>
            <person name="Hilden K."/>
        </authorList>
    </citation>
    <scope>NUCLEOTIDE SEQUENCE [LARGE SCALE GENOMIC DNA]</scope>
    <source>
        <strain evidence="1 2">FBCC735</strain>
    </source>
</reference>
<dbReference type="Gene3D" id="3.30.710.10">
    <property type="entry name" value="Potassium Channel Kv1.1, Chain A"/>
    <property type="match status" value="1"/>
</dbReference>
<comment type="caution">
    <text evidence="1">The sequence shown here is derived from an EMBL/GenBank/DDBJ whole genome shotgun (WGS) entry which is preliminary data.</text>
</comment>
<dbReference type="EMBL" id="MNAD01001633">
    <property type="protein sequence ID" value="OJT03119.1"/>
    <property type="molecule type" value="Genomic_DNA"/>
</dbReference>
<evidence type="ECO:0000313" key="1">
    <source>
        <dbReference type="EMBL" id="OJT03119.1"/>
    </source>
</evidence>
<evidence type="ECO:0000313" key="2">
    <source>
        <dbReference type="Proteomes" id="UP000184267"/>
    </source>
</evidence>
<name>A0A1M2V688_TRAPU</name>
<dbReference type="OMA" id="HEECCAK"/>
<dbReference type="STRING" id="154538.A0A1M2V688"/>
<accession>A0A1M2V688</accession>
<protein>
    <submittedName>
        <fullName evidence="1">Uncharacterized protein</fullName>
    </submittedName>
</protein>
<dbReference type="OrthoDB" id="3164835at2759"/>
<organism evidence="1 2">
    <name type="scientific">Trametes pubescens</name>
    <name type="common">White-rot fungus</name>
    <dbReference type="NCBI Taxonomy" id="154538"/>
    <lineage>
        <taxon>Eukaryota</taxon>
        <taxon>Fungi</taxon>
        <taxon>Dikarya</taxon>
        <taxon>Basidiomycota</taxon>
        <taxon>Agaricomycotina</taxon>
        <taxon>Agaricomycetes</taxon>
        <taxon>Polyporales</taxon>
        <taxon>Polyporaceae</taxon>
        <taxon>Trametes</taxon>
    </lineage>
</organism>
<gene>
    <name evidence="1" type="ORF">TRAPUB_6307</name>
</gene>